<dbReference type="Proteomes" id="UP000219338">
    <property type="component" value="Unassembled WGS sequence"/>
</dbReference>
<accession>A0A284SBM0</accession>
<reference evidence="2" key="1">
    <citation type="journal article" date="2017" name="Nat. Ecol. Evol.">
        <title>Genome expansion and lineage-specific genetic innovations in the forest pathogenic fungi Armillaria.</title>
        <authorList>
            <person name="Sipos G."/>
            <person name="Prasanna A.N."/>
            <person name="Walter M.C."/>
            <person name="O'Connor E."/>
            <person name="Balint B."/>
            <person name="Krizsan K."/>
            <person name="Kiss B."/>
            <person name="Hess J."/>
            <person name="Varga T."/>
            <person name="Slot J."/>
            <person name="Riley R."/>
            <person name="Boka B."/>
            <person name="Rigling D."/>
            <person name="Barry K."/>
            <person name="Lee J."/>
            <person name="Mihaltcheva S."/>
            <person name="LaButti K."/>
            <person name="Lipzen A."/>
            <person name="Waldron R."/>
            <person name="Moloney N.M."/>
            <person name="Sperisen C."/>
            <person name="Kredics L."/>
            <person name="Vagvoelgyi C."/>
            <person name="Patrignani A."/>
            <person name="Fitzpatrick D."/>
            <person name="Nagy I."/>
            <person name="Doyle S."/>
            <person name="Anderson J.B."/>
            <person name="Grigoriev I.V."/>
            <person name="Gueldener U."/>
            <person name="Muensterkoetter M."/>
            <person name="Nagy L.G."/>
        </authorList>
    </citation>
    <scope>NUCLEOTIDE SEQUENCE [LARGE SCALE GENOMIC DNA]</scope>
    <source>
        <strain evidence="2">C18/9</strain>
    </source>
</reference>
<evidence type="ECO:0000313" key="1">
    <source>
        <dbReference type="EMBL" id="SJL18385.1"/>
    </source>
</evidence>
<protein>
    <submittedName>
        <fullName evidence="1">Uncharacterized protein</fullName>
    </submittedName>
</protein>
<dbReference type="EMBL" id="FUEG01000058">
    <property type="protein sequence ID" value="SJL18385.1"/>
    <property type="molecule type" value="Genomic_DNA"/>
</dbReference>
<proteinExistence type="predicted"/>
<sequence length="726" mass="82534">MVGSIGSLDFASAESNFIATGPFGRRDWQHTWTRLDSDTGISAEAVRQDPNLLTMFAEPDKPAKAWDGVCGALVNDHIYVTSPNCPLLFDPPLGVNREMWMRNDFRYGQDDPMSWPQPYCASRPHLSCLRLCEKNPSDPDVPLFRLPVRGDFVELDTSSLVRGPGFWARERRMVFDQRCRLILERCQNFARDDAACVGGANRAEELRGLATMFLERLKNLPMTLPRLCLCVAETQRLVLEVEALWTFYTTVRPTFTGIPSSSTPKADVDLVGCFTTDIGVAQQLQRVGVPVWVLRPLEDLVHTRIDKVGVVTKVDGRVHLGTCPLRLPSVYVGLGADEAKYISFDQFTKSHLGILNVFVWTVGELRTAAALPTKSHAKRKAPAEAVFLPYNQSSRSRKGHLKPEKSNKFLLVTHELLPEISTPWKDALLTVDADKTRIEVPAAPFAFPRPDLFVTISDSAKRMSTLGTWLRLRPGHLAMQTPSYTPAKLSHQMWRTILTYDWVGKSGVEDRVRGKETNRRELAANFMAGCIDEMSVQQEGCTEVVWQGKSMSDLKEEDVHEILWELSELAFRMEFLSLDKHLRVVDTDSAARKHERHLGHCFPRGRYDQCWMVGLGDAHRGISDSSWLRQAPYICSMRRVMCCWKNCPETIRGERSRYTEETLRTVQWEMAVFYCEAFYVAFGRAPILPRRLRHIPDVEDEYPERAVSLSKAPGYYHDVTEWEAPY</sequence>
<dbReference type="OrthoDB" id="2634326at2759"/>
<keyword evidence="2" id="KW-1185">Reference proteome</keyword>
<dbReference type="OMA" id="DETICAH"/>
<organism evidence="1 2">
    <name type="scientific">Armillaria ostoyae</name>
    <name type="common">Armillaria root rot fungus</name>
    <dbReference type="NCBI Taxonomy" id="47428"/>
    <lineage>
        <taxon>Eukaryota</taxon>
        <taxon>Fungi</taxon>
        <taxon>Dikarya</taxon>
        <taxon>Basidiomycota</taxon>
        <taxon>Agaricomycotina</taxon>
        <taxon>Agaricomycetes</taxon>
        <taxon>Agaricomycetidae</taxon>
        <taxon>Agaricales</taxon>
        <taxon>Marasmiineae</taxon>
        <taxon>Physalacriaceae</taxon>
        <taxon>Armillaria</taxon>
    </lineage>
</organism>
<evidence type="ECO:0000313" key="2">
    <source>
        <dbReference type="Proteomes" id="UP000219338"/>
    </source>
</evidence>
<gene>
    <name evidence="1" type="ORF">ARMOST_21973</name>
</gene>
<dbReference type="AlphaFoldDB" id="A0A284SBM0"/>
<name>A0A284SBM0_ARMOS</name>